<dbReference type="OrthoDB" id="6342648at2759"/>
<accession>A0A7R8W7W2</accession>
<evidence type="ECO:0000313" key="2">
    <source>
        <dbReference type="EMBL" id="CAD7225997.1"/>
    </source>
</evidence>
<proteinExistence type="predicted"/>
<dbReference type="GO" id="GO:0005615">
    <property type="term" value="C:extracellular space"/>
    <property type="evidence" value="ECO:0007669"/>
    <property type="project" value="TreeGrafter"/>
</dbReference>
<sequence>MYKLVLSSVLLAVAMADKLPSIILGRGSDSNSGEDRVVRVGYGAPRRVSYGSAESDPAIYSFNWVVRDDYSGIDMGHQEDRNGDNTKGSYRVLLPDGRTQIVTYRVDGDSGYLADVQYEGEARFSSEERTPSRSYARPVLVKKDSSESAEAVRPVIIRTSAPRRSYSRPILVRTAPRRSYGVPVVNVVQRYD</sequence>
<name>A0A7R8W7W2_9CRUS</name>
<dbReference type="Pfam" id="PF00379">
    <property type="entry name" value="Chitin_bind_4"/>
    <property type="match status" value="1"/>
</dbReference>
<gene>
    <name evidence="2" type="ORF">CTOB1V02_LOCUS3923</name>
</gene>
<protein>
    <submittedName>
        <fullName evidence="2">Uncharacterized protein</fullName>
    </submittedName>
</protein>
<dbReference type="AlphaFoldDB" id="A0A7R8W7W2"/>
<dbReference type="PROSITE" id="PS51155">
    <property type="entry name" value="CHIT_BIND_RR_2"/>
    <property type="match status" value="1"/>
</dbReference>
<evidence type="ECO:0000256" key="1">
    <source>
        <dbReference type="ARBA" id="ARBA00022460"/>
    </source>
</evidence>
<keyword evidence="1" id="KW-0193">Cuticle</keyword>
<dbReference type="InterPro" id="IPR000618">
    <property type="entry name" value="Insect_cuticle"/>
</dbReference>
<dbReference type="InterPro" id="IPR051217">
    <property type="entry name" value="Insect_Cuticle_Struc_Prot"/>
</dbReference>
<organism evidence="2">
    <name type="scientific">Cyprideis torosa</name>
    <dbReference type="NCBI Taxonomy" id="163714"/>
    <lineage>
        <taxon>Eukaryota</taxon>
        <taxon>Metazoa</taxon>
        <taxon>Ecdysozoa</taxon>
        <taxon>Arthropoda</taxon>
        <taxon>Crustacea</taxon>
        <taxon>Oligostraca</taxon>
        <taxon>Ostracoda</taxon>
        <taxon>Podocopa</taxon>
        <taxon>Podocopida</taxon>
        <taxon>Cytherocopina</taxon>
        <taxon>Cytheroidea</taxon>
        <taxon>Cytherideidae</taxon>
        <taxon>Cyprideis</taxon>
    </lineage>
</organism>
<dbReference type="EMBL" id="OB660716">
    <property type="protein sequence ID" value="CAD7225997.1"/>
    <property type="molecule type" value="Genomic_DNA"/>
</dbReference>
<dbReference type="PANTHER" id="PTHR12236:SF79">
    <property type="entry name" value="CUTICULAR PROTEIN 50CB-RELATED"/>
    <property type="match status" value="1"/>
</dbReference>
<dbReference type="GO" id="GO:0042302">
    <property type="term" value="F:structural constituent of cuticle"/>
    <property type="evidence" value="ECO:0007669"/>
    <property type="project" value="UniProtKB-UniRule"/>
</dbReference>
<reference evidence="2" key="1">
    <citation type="submission" date="2020-11" db="EMBL/GenBank/DDBJ databases">
        <authorList>
            <person name="Tran Van P."/>
        </authorList>
    </citation>
    <scope>NUCLEOTIDE SEQUENCE</scope>
</reference>
<dbReference type="PANTHER" id="PTHR12236">
    <property type="entry name" value="STRUCTURAL CONTITUENT OF CUTICLE"/>
    <property type="match status" value="1"/>
</dbReference>
<dbReference type="GO" id="GO:0031012">
    <property type="term" value="C:extracellular matrix"/>
    <property type="evidence" value="ECO:0007669"/>
    <property type="project" value="TreeGrafter"/>
</dbReference>